<keyword evidence="4" id="KW-1278">Translocase</keyword>
<name>A0ABY9R5X1_9BACT</name>
<evidence type="ECO:0000259" key="7">
    <source>
        <dbReference type="PROSITE" id="PS50893"/>
    </source>
</evidence>
<proteinExistence type="predicted"/>
<evidence type="ECO:0000256" key="2">
    <source>
        <dbReference type="ARBA" id="ARBA00022741"/>
    </source>
</evidence>
<evidence type="ECO:0000313" key="9">
    <source>
        <dbReference type="Proteomes" id="UP001180616"/>
    </source>
</evidence>
<evidence type="ECO:0000256" key="3">
    <source>
        <dbReference type="ARBA" id="ARBA00022840"/>
    </source>
</evidence>
<keyword evidence="1" id="KW-0813">Transport</keyword>
<dbReference type="EMBL" id="CP133659">
    <property type="protein sequence ID" value="WMW67133.1"/>
    <property type="molecule type" value="Genomic_DNA"/>
</dbReference>
<feature type="compositionally biased region" description="Polar residues" evidence="6">
    <location>
        <begin position="324"/>
        <end position="337"/>
    </location>
</feature>
<dbReference type="CDD" id="cd03214">
    <property type="entry name" value="ABC_Iron-Siderophores_B12_Hemin"/>
    <property type="match status" value="1"/>
</dbReference>
<dbReference type="Pfam" id="PF00005">
    <property type="entry name" value="ABC_tran"/>
    <property type="match status" value="1"/>
</dbReference>
<dbReference type="SMART" id="SM00382">
    <property type="entry name" value="AAA"/>
    <property type="match status" value="1"/>
</dbReference>
<dbReference type="PANTHER" id="PTHR42794">
    <property type="entry name" value="HEMIN IMPORT ATP-BINDING PROTEIN HMUV"/>
    <property type="match status" value="1"/>
</dbReference>
<feature type="region of interest" description="Disordered" evidence="6">
    <location>
        <begin position="266"/>
        <end position="337"/>
    </location>
</feature>
<dbReference type="PANTHER" id="PTHR42794:SF1">
    <property type="entry name" value="HEMIN IMPORT ATP-BINDING PROTEIN HMUV"/>
    <property type="match status" value="1"/>
</dbReference>
<organism evidence="8 9">
    <name type="scientific">Nitratidesulfovibrio liaohensis</name>
    <dbReference type="NCBI Taxonomy" id="2604158"/>
    <lineage>
        <taxon>Bacteria</taxon>
        <taxon>Pseudomonadati</taxon>
        <taxon>Thermodesulfobacteriota</taxon>
        <taxon>Desulfovibrionia</taxon>
        <taxon>Desulfovibrionales</taxon>
        <taxon>Desulfovibrionaceae</taxon>
        <taxon>Nitratidesulfovibrio</taxon>
    </lineage>
</organism>
<evidence type="ECO:0000256" key="4">
    <source>
        <dbReference type="ARBA" id="ARBA00022967"/>
    </source>
</evidence>
<dbReference type="RefSeq" id="WP_309542958.1">
    <property type="nucleotide sequence ID" value="NZ_CP133659.1"/>
</dbReference>
<dbReference type="InterPro" id="IPR017871">
    <property type="entry name" value="ABC_transporter-like_CS"/>
</dbReference>
<accession>A0ABY9R5X1</accession>
<dbReference type="PROSITE" id="PS00211">
    <property type="entry name" value="ABC_TRANSPORTER_1"/>
    <property type="match status" value="1"/>
</dbReference>
<dbReference type="PROSITE" id="PS50893">
    <property type="entry name" value="ABC_TRANSPORTER_2"/>
    <property type="match status" value="1"/>
</dbReference>
<dbReference type="SUPFAM" id="SSF52540">
    <property type="entry name" value="P-loop containing nucleoside triphosphate hydrolases"/>
    <property type="match status" value="1"/>
</dbReference>
<evidence type="ECO:0000313" key="8">
    <source>
        <dbReference type="EMBL" id="WMW67133.1"/>
    </source>
</evidence>
<keyword evidence="3 8" id="KW-0067">ATP-binding</keyword>
<evidence type="ECO:0000256" key="1">
    <source>
        <dbReference type="ARBA" id="ARBA00022448"/>
    </source>
</evidence>
<keyword evidence="2" id="KW-0547">Nucleotide-binding</keyword>
<protein>
    <submittedName>
        <fullName evidence="8">ABC transporter ATP-binding protein</fullName>
    </submittedName>
</protein>
<dbReference type="InterPro" id="IPR027417">
    <property type="entry name" value="P-loop_NTPase"/>
</dbReference>
<dbReference type="InterPro" id="IPR003593">
    <property type="entry name" value="AAA+_ATPase"/>
</dbReference>
<feature type="domain" description="ABC transporter" evidence="7">
    <location>
        <begin position="2"/>
        <end position="238"/>
    </location>
</feature>
<evidence type="ECO:0000256" key="6">
    <source>
        <dbReference type="SAM" id="MobiDB-lite"/>
    </source>
</evidence>
<keyword evidence="9" id="KW-1185">Reference proteome</keyword>
<dbReference type="Proteomes" id="UP001180616">
    <property type="component" value="Chromosome"/>
</dbReference>
<gene>
    <name evidence="8" type="ORF">KPS_001789</name>
</gene>
<dbReference type="GO" id="GO:0005524">
    <property type="term" value="F:ATP binding"/>
    <property type="evidence" value="ECO:0007669"/>
    <property type="project" value="UniProtKB-KW"/>
</dbReference>
<dbReference type="InterPro" id="IPR003439">
    <property type="entry name" value="ABC_transporter-like_ATP-bd"/>
</dbReference>
<evidence type="ECO:0000256" key="5">
    <source>
        <dbReference type="ARBA" id="ARBA00037066"/>
    </source>
</evidence>
<dbReference type="Gene3D" id="3.40.50.300">
    <property type="entry name" value="P-loop containing nucleotide triphosphate hydrolases"/>
    <property type="match status" value="1"/>
</dbReference>
<reference evidence="8" key="1">
    <citation type="submission" date="2023-09" db="EMBL/GenBank/DDBJ databases">
        <authorList>
            <consortium name="CW5 consortium"/>
            <person name="Lu C.-W."/>
        </authorList>
    </citation>
    <scope>NUCLEOTIDE SEQUENCE</scope>
    <source>
        <strain evidence="8">KPS</strain>
    </source>
</reference>
<feature type="compositionally biased region" description="Polar residues" evidence="6">
    <location>
        <begin position="285"/>
        <end position="295"/>
    </location>
</feature>
<sequence length="337" mass="35519">MIELSRVHAGYGDTGDVLRDVSLSVSPGELVGLLGPNGSGKTTLLLVLSGVLTPRSGTVALDGAPLHRLRPRERARRIAAVPQRPEHIPDMDALSMVLMGRYPHTTLLRGYGPDDHASALAALRDTGCAHLAARGARTLSGGELQRVLLARALAQGADTLLLDEATAGLDVARALDILDLLHARHRAGARIVAAVHDLNLAALYCTRLIFLKHGRVVKDGPVERTFTADVLSDVYETPVTVHPHPVTGAPQACYVPGAFRVDMRVGLPTNPGDGTVPGAIDGKSSPHQQDVSPQESALPLSGFSGHTHAHPAKPPARCHEPEISVQTAPLPTGTQDD</sequence>
<comment type="function">
    <text evidence="5">Part of the ABC transporter complex HmuTUV involved in hemin import. Responsible for energy coupling to the transport system.</text>
</comment>